<dbReference type="SMART" id="SM00507">
    <property type="entry name" value="HNHc"/>
    <property type="match status" value="1"/>
</dbReference>
<dbReference type="Gene3D" id="1.10.30.50">
    <property type="match status" value="1"/>
</dbReference>
<dbReference type="KEGG" id="sdyn:Mal52_18800"/>
<dbReference type="CDD" id="cd00085">
    <property type="entry name" value="HNHc"/>
    <property type="match status" value="1"/>
</dbReference>
<dbReference type="InterPro" id="IPR002711">
    <property type="entry name" value="HNH"/>
</dbReference>
<feature type="domain" description="HNH nuclease" evidence="1">
    <location>
        <begin position="8"/>
        <end position="63"/>
    </location>
</feature>
<dbReference type="GO" id="GO:0008270">
    <property type="term" value="F:zinc ion binding"/>
    <property type="evidence" value="ECO:0007669"/>
    <property type="project" value="InterPro"/>
</dbReference>
<keyword evidence="2" id="KW-0540">Nuclease</keyword>
<dbReference type="Proteomes" id="UP000319383">
    <property type="component" value="Chromosome"/>
</dbReference>
<evidence type="ECO:0000259" key="1">
    <source>
        <dbReference type="SMART" id="SM00507"/>
    </source>
</evidence>
<proteinExistence type="predicted"/>
<dbReference type="AlphaFoldDB" id="A0A517ZLR2"/>
<keyword evidence="2" id="KW-0378">Hydrolase</keyword>
<dbReference type="RefSeq" id="WP_145375515.1">
    <property type="nucleotide sequence ID" value="NZ_CP036276.1"/>
</dbReference>
<accession>A0A517ZLR2</accession>
<name>A0A517ZLR2_9PLAN</name>
<dbReference type="PANTHER" id="PTHR33877">
    <property type="entry name" value="SLL1193 PROTEIN"/>
    <property type="match status" value="1"/>
</dbReference>
<reference evidence="2 3" key="1">
    <citation type="submission" date="2019-02" db="EMBL/GenBank/DDBJ databases">
        <title>Deep-cultivation of Planctomycetes and their phenomic and genomic characterization uncovers novel biology.</title>
        <authorList>
            <person name="Wiegand S."/>
            <person name="Jogler M."/>
            <person name="Boedeker C."/>
            <person name="Pinto D."/>
            <person name="Vollmers J."/>
            <person name="Rivas-Marin E."/>
            <person name="Kohn T."/>
            <person name="Peeters S.H."/>
            <person name="Heuer A."/>
            <person name="Rast P."/>
            <person name="Oberbeckmann S."/>
            <person name="Bunk B."/>
            <person name="Jeske O."/>
            <person name="Meyerdierks A."/>
            <person name="Storesund J.E."/>
            <person name="Kallscheuer N."/>
            <person name="Luecker S."/>
            <person name="Lage O.M."/>
            <person name="Pohl T."/>
            <person name="Merkel B.J."/>
            <person name="Hornburger P."/>
            <person name="Mueller R.-W."/>
            <person name="Bruemmer F."/>
            <person name="Labrenz M."/>
            <person name="Spormann A.M."/>
            <person name="Op den Camp H."/>
            <person name="Overmann J."/>
            <person name="Amann R."/>
            <person name="Jetten M.S.M."/>
            <person name="Mascher T."/>
            <person name="Medema M.H."/>
            <person name="Devos D.P."/>
            <person name="Kaster A.-K."/>
            <person name="Ovreas L."/>
            <person name="Rohde M."/>
            <person name="Galperin M.Y."/>
            <person name="Jogler C."/>
        </authorList>
    </citation>
    <scope>NUCLEOTIDE SEQUENCE [LARGE SCALE GENOMIC DNA]</scope>
    <source>
        <strain evidence="2 3">Mal52</strain>
    </source>
</reference>
<evidence type="ECO:0000313" key="2">
    <source>
        <dbReference type="EMBL" id="QDU43406.1"/>
    </source>
</evidence>
<dbReference type="EMBL" id="CP036276">
    <property type="protein sequence ID" value="QDU43406.1"/>
    <property type="molecule type" value="Genomic_DNA"/>
</dbReference>
<evidence type="ECO:0000313" key="3">
    <source>
        <dbReference type="Proteomes" id="UP000319383"/>
    </source>
</evidence>
<dbReference type="GO" id="GO:0004519">
    <property type="term" value="F:endonuclease activity"/>
    <property type="evidence" value="ECO:0007669"/>
    <property type="project" value="UniProtKB-KW"/>
</dbReference>
<keyword evidence="3" id="KW-1185">Reference proteome</keyword>
<keyword evidence="2" id="KW-0255">Endonuclease</keyword>
<dbReference type="InterPro" id="IPR003615">
    <property type="entry name" value="HNH_nuc"/>
</dbReference>
<dbReference type="Pfam" id="PF01844">
    <property type="entry name" value="HNH"/>
    <property type="match status" value="1"/>
</dbReference>
<gene>
    <name evidence="2" type="ORF">Mal52_18800</name>
</gene>
<dbReference type="InterPro" id="IPR052892">
    <property type="entry name" value="NA-targeting_endonuclease"/>
</dbReference>
<organism evidence="2 3">
    <name type="scientific">Symmachiella dynata</name>
    <dbReference type="NCBI Taxonomy" id="2527995"/>
    <lineage>
        <taxon>Bacteria</taxon>
        <taxon>Pseudomonadati</taxon>
        <taxon>Planctomycetota</taxon>
        <taxon>Planctomycetia</taxon>
        <taxon>Planctomycetales</taxon>
        <taxon>Planctomycetaceae</taxon>
        <taxon>Symmachiella</taxon>
    </lineage>
</organism>
<dbReference type="GO" id="GO:0003676">
    <property type="term" value="F:nucleic acid binding"/>
    <property type="evidence" value="ECO:0007669"/>
    <property type="project" value="InterPro"/>
</dbReference>
<dbReference type="PANTHER" id="PTHR33877:SF1">
    <property type="entry name" value="TYPE IV METHYL-DIRECTED RESTRICTION ENZYME ECOKMCRA"/>
    <property type="match status" value="1"/>
</dbReference>
<sequence>MSEQVPAALRSEVRRRANDRCEYCLIHFDDVMLSHEADHIIAIKHGGQTESHNLAWACFLCNRFKGSDIASIDPNTEQLTPLFHPRRDKWGDHFRLNEGRINALTAIGRVTTNILRFNTVENIELRRMLQAAGRLP</sequence>
<protein>
    <submittedName>
        <fullName evidence="2">HNH endonuclease</fullName>
    </submittedName>
</protein>